<feature type="compositionally biased region" description="Basic and acidic residues" evidence="2">
    <location>
        <begin position="44"/>
        <end position="62"/>
    </location>
</feature>
<proteinExistence type="inferred from homology"/>
<comment type="similarity">
    <text evidence="1">Belongs to the plant dehydrin family.</text>
</comment>
<organism evidence="3 4">
    <name type="scientific">Aquilegia coerulea</name>
    <name type="common">Rocky mountain columbine</name>
    <dbReference type="NCBI Taxonomy" id="218851"/>
    <lineage>
        <taxon>Eukaryota</taxon>
        <taxon>Viridiplantae</taxon>
        <taxon>Streptophyta</taxon>
        <taxon>Embryophyta</taxon>
        <taxon>Tracheophyta</taxon>
        <taxon>Spermatophyta</taxon>
        <taxon>Magnoliopsida</taxon>
        <taxon>Ranunculales</taxon>
        <taxon>Ranunculaceae</taxon>
        <taxon>Thalictroideae</taxon>
        <taxon>Aquilegia</taxon>
    </lineage>
</organism>
<dbReference type="EMBL" id="KZ305024">
    <property type="protein sequence ID" value="PIA55858.1"/>
    <property type="molecule type" value="Genomic_DNA"/>
</dbReference>
<gene>
    <name evidence="3" type="ORF">AQUCO_00700288v1</name>
</gene>
<evidence type="ECO:0000256" key="2">
    <source>
        <dbReference type="SAM" id="MobiDB-lite"/>
    </source>
</evidence>
<dbReference type="PANTHER" id="PTHR33346">
    <property type="entry name" value="DEHYDRIN XERO 2-RELATED"/>
    <property type="match status" value="1"/>
</dbReference>
<dbReference type="Proteomes" id="UP000230069">
    <property type="component" value="Unassembled WGS sequence"/>
</dbReference>
<dbReference type="InterPro" id="IPR000167">
    <property type="entry name" value="Dehydrin"/>
</dbReference>
<dbReference type="Pfam" id="PF00257">
    <property type="entry name" value="Dehydrin"/>
    <property type="match status" value="1"/>
</dbReference>
<feature type="compositionally biased region" description="Basic and acidic residues" evidence="2">
    <location>
        <begin position="128"/>
        <end position="144"/>
    </location>
</feature>
<protein>
    <recommendedName>
        <fullName evidence="5">Dehydrin</fullName>
    </recommendedName>
</protein>
<dbReference type="GO" id="GO:0005829">
    <property type="term" value="C:cytosol"/>
    <property type="evidence" value="ECO:0007669"/>
    <property type="project" value="TreeGrafter"/>
</dbReference>
<dbReference type="GO" id="GO:0009631">
    <property type="term" value="P:cold acclimation"/>
    <property type="evidence" value="ECO:0007669"/>
    <property type="project" value="TreeGrafter"/>
</dbReference>
<dbReference type="GO" id="GO:0009414">
    <property type="term" value="P:response to water deprivation"/>
    <property type="evidence" value="ECO:0007669"/>
    <property type="project" value="TreeGrafter"/>
</dbReference>
<evidence type="ECO:0008006" key="5">
    <source>
        <dbReference type="Google" id="ProtNLM"/>
    </source>
</evidence>
<dbReference type="OrthoDB" id="1000956at2759"/>
<evidence type="ECO:0000313" key="4">
    <source>
        <dbReference type="Proteomes" id="UP000230069"/>
    </source>
</evidence>
<dbReference type="AlphaFoldDB" id="A0A2G5EJC1"/>
<name>A0A2G5EJC1_AQUCA</name>
<reference evidence="3 4" key="1">
    <citation type="submission" date="2017-09" db="EMBL/GenBank/DDBJ databases">
        <title>WGS assembly of Aquilegia coerulea Goldsmith.</title>
        <authorList>
            <person name="Hodges S."/>
            <person name="Kramer E."/>
            <person name="Nordborg M."/>
            <person name="Tomkins J."/>
            <person name="Borevitz J."/>
            <person name="Derieg N."/>
            <person name="Yan J."/>
            <person name="Mihaltcheva S."/>
            <person name="Hayes R.D."/>
            <person name="Rokhsar D."/>
        </authorList>
    </citation>
    <scope>NUCLEOTIDE SEQUENCE [LARGE SCALE GENOMIC DNA]</scope>
    <source>
        <strain evidence="4">cv. Goldsmith</strain>
    </source>
</reference>
<dbReference type="GO" id="GO:0009737">
    <property type="term" value="P:response to abscisic acid"/>
    <property type="evidence" value="ECO:0007669"/>
    <property type="project" value="TreeGrafter"/>
</dbReference>
<dbReference type="InParanoid" id="A0A2G5EJC1"/>
<evidence type="ECO:0000313" key="3">
    <source>
        <dbReference type="EMBL" id="PIA55858.1"/>
    </source>
</evidence>
<feature type="region of interest" description="Disordered" evidence="2">
    <location>
        <begin position="1"/>
        <end position="152"/>
    </location>
</feature>
<sequence length="152" mass="16358">MADQQDVWGTARNTDEFGNPRAPKRTDDDETLATGGMGHQQLHRGRDEHDKNMMDKVKEKVPGSHTGTTDTGAGYGTGQKTAGCGHDEKGMMDKINEKMPGSHTSETGGCGTGQKQTGFGAGQQTGYGREHEDKGMMEKVKEKLPGTGRHQP</sequence>
<keyword evidence="4" id="KW-1185">Reference proteome</keyword>
<dbReference type="PANTHER" id="PTHR33346:SF42">
    <property type="entry name" value="DEHYDRIN XERO 1"/>
    <property type="match status" value="1"/>
</dbReference>
<accession>A0A2G5EJC1</accession>
<evidence type="ECO:0000256" key="1">
    <source>
        <dbReference type="ARBA" id="ARBA00008403"/>
    </source>
</evidence>
<feature type="compositionally biased region" description="Basic and acidic residues" evidence="2">
    <location>
        <begin position="85"/>
        <end position="97"/>
    </location>
</feature>